<organism evidence="18">
    <name type="scientific">uncultured Thermomicrobiales bacterium</name>
    <dbReference type="NCBI Taxonomy" id="1645740"/>
    <lineage>
        <taxon>Bacteria</taxon>
        <taxon>Pseudomonadati</taxon>
        <taxon>Thermomicrobiota</taxon>
        <taxon>Thermomicrobia</taxon>
        <taxon>Thermomicrobiales</taxon>
        <taxon>environmental samples</taxon>
    </lineage>
</organism>
<dbReference type="GO" id="GO:0030246">
    <property type="term" value="F:carbohydrate binding"/>
    <property type="evidence" value="ECO:0007669"/>
    <property type="project" value="InterPro"/>
</dbReference>
<evidence type="ECO:0000256" key="10">
    <source>
        <dbReference type="ARBA" id="ARBA00023235"/>
    </source>
</evidence>
<evidence type="ECO:0000256" key="11">
    <source>
        <dbReference type="ARBA" id="ARBA00023277"/>
    </source>
</evidence>
<accession>A0A6J4ULR1</accession>
<dbReference type="CDD" id="cd09019">
    <property type="entry name" value="galactose_mutarotase_like"/>
    <property type="match status" value="1"/>
</dbReference>
<keyword evidence="11 12" id="KW-0119">Carbohydrate metabolism</keyword>
<feature type="signal peptide" evidence="17">
    <location>
        <begin position="1"/>
        <end position="39"/>
    </location>
</feature>
<proteinExistence type="inferred from homology"/>
<dbReference type="InterPro" id="IPR018052">
    <property type="entry name" value="Ald1_epimerase_CS"/>
</dbReference>
<evidence type="ECO:0000256" key="1">
    <source>
        <dbReference type="ARBA" id="ARBA00001614"/>
    </source>
</evidence>
<evidence type="ECO:0000256" key="16">
    <source>
        <dbReference type="SAM" id="MobiDB-lite"/>
    </source>
</evidence>
<dbReference type="PROSITE" id="PS00545">
    <property type="entry name" value="ALDOSE_1_EPIMERASE"/>
    <property type="match status" value="1"/>
</dbReference>
<feature type="compositionally biased region" description="Low complexity" evidence="16">
    <location>
        <begin position="39"/>
        <end position="52"/>
    </location>
</feature>
<evidence type="ECO:0000313" key="18">
    <source>
        <dbReference type="EMBL" id="CAA9552602.1"/>
    </source>
</evidence>
<evidence type="ECO:0000256" key="9">
    <source>
        <dbReference type="ARBA" id="ARBA00022553"/>
    </source>
</evidence>
<feature type="binding site" evidence="15">
    <location>
        <begin position="237"/>
        <end position="239"/>
    </location>
    <ligand>
        <name>beta-D-galactose</name>
        <dbReference type="ChEBI" id="CHEBI:27667"/>
    </ligand>
</feature>
<keyword evidence="17" id="KW-0732">Signal</keyword>
<reference evidence="18" key="1">
    <citation type="submission" date="2020-02" db="EMBL/GenBank/DDBJ databases">
        <authorList>
            <person name="Meier V. D."/>
        </authorList>
    </citation>
    <scope>NUCLEOTIDE SEQUENCE</scope>
    <source>
        <strain evidence="18">AVDCRST_MAG19</strain>
    </source>
</reference>
<evidence type="ECO:0000256" key="17">
    <source>
        <dbReference type="SAM" id="SignalP"/>
    </source>
</evidence>
<dbReference type="AlphaFoldDB" id="A0A6J4ULR1"/>
<evidence type="ECO:0000256" key="13">
    <source>
        <dbReference type="PIRSR" id="PIRSR005096-1"/>
    </source>
</evidence>
<evidence type="ECO:0000256" key="4">
    <source>
        <dbReference type="ARBA" id="ARBA00006206"/>
    </source>
</evidence>
<dbReference type="NCBIfam" id="NF008277">
    <property type="entry name" value="PRK11055.1"/>
    <property type="match status" value="1"/>
</dbReference>
<dbReference type="UniPathway" id="UPA00242"/>
<comment type="subunit">
    <text evidence="5">Monomer.</text>
</comment>
<dbReference type="InterPro" id="IPR008183">
    <property type="entry name" value="Aldose_1/G6P_1-epimerase"/>
</dbReference>
<dbReference type="PANTHER" id="PTHR10091">
    <property type="entry name" value="ALDOSE-1-EPIMERASE"/>
    <property type="match status" value="1"/>
</dbReference>
<comment type="catalytic activity">
    <reaction evidence="1 12">
        <text>alpha-D-glucose = beta-D-glucose</text>
        <dbReference type="Rhea" id="RHEA:10264"/>
        <dbReference type="ChEBI" id="CHEBI:15903"/>
        <dbReference type="ChEBI" id="CHEBI:17925"/>
        <dbReference type="EC" id="5.1.3.3"/>
    </reaction>
</comment>
<evidence type="ECO:0000256" key="3">
    <source>
        <dbReference type="ARBA" id="ARBA00005028"/>
    </source>
</evidence>
<dbReference type="GO" id="GO:0006006">
    <property type="term" value="P:glucose metabolic process"/>
    <property type="evidence" value="ECO:0007669"/>
    <property type="project" value="TreeGrafter"/>
</dbReference>
<dbReference type="EC" id="5.1.3.3" evidence="6 12"/>
<dbReference type="GO" id="GO:0005737">
    <property type="term" value="C:cytoplasm"/>
    <property type="evidence" value="ECO:0007669"/>
    <property type="project" value="UniProtKB-SubCell"/>
</dbReference>
<dbReference type="SUPFAM" id="SSF74650">
    <property type="entry name" value="Galactose mutarotase-like"/>
    <property type="match status" value="1"/>
</dbReference>
<sequence>MRARFFRPPGGRIAAALGSLTVVGLVAASVGAATAFAQATPQASPGATPGATPTGGGGTITSTPFGDVEGASVDLYTLTNPNGMEVSIMTYGGIVQSIRVPDRDGEMANVALGFATLDEYVAGNPYFGSITGRYANRIARGTFTIDGETYRLALNNEENHLHGGEVGFDKVVWGAQAVRNAENGVALRLSRISPDGEENYPGTLSVEVTYTLTNDNELRIDYSAATDAATHVNLTNHSYFNLGGEGTGSIYDHELELNAPNFTPVDATLIPTGEIAPVDGTPFDFTTAKPIGQDIRSDDEQIIIGRGYDHNWVLDRDDPEDGEMILAARLSDPESGRVMEVSTTEPGIQFYSGNFLDGTTIGTSGRPYRQGDGLALETQHFPDSPNQPDFPSTLLEPDGEYTTTTVYAFSTE</sequence>
<keyword evidence="8" id="KW-0963">Cytoplasm</keyword>
<dbReference type="InterPro" id="IPR011013">
    <property type="entry name" value="Gal_mutarotase_sf_dom"/>
</dbReference>
<name>A0A6J4ULR1_9BACT</name>
<dbReference type="FunFam" id="2.70.98.10:FF:000003">
    <property type="entry name" value="Aldose 1-epimerase"/>
    <property type="match status" value="1"/>
</dbReference>
<dbReference type="InterPro" id="IPR047215">
    <property type="entry name" value="Galactose_mutarotase-like"/>
</dbReference>
<dbReference type="EMBL" id="CADCWL010000039">
    <property type="protein sequence ID" value="CAA9552602.1"/>
    <property type="molecule type" value="Genomic_DNA"/>
</dbReference>
<feature type="active site" description="Proton acceptor" evidence="13">
    <location>
        <position position="377"/>
    </location>
</feature>
<dbReference type="GO" id="GO:0033499">
    <property type="term" value="P:galactose catabolic process via UDP-galactose, Leloir pathway"/>
    <property type="evidence" value="ECO:0007669"/>
    <property type="project" value="TreeGrafter"/>
</dbReference>
<evidence type="ECO:0000256" key="5">
    <source>
        <dbReference type="ARBA" id="ARBA00011245"/>
    </source>
</evidence>
<feature type="binding site" evidence="15">
    <location>
        <begin position="136"/>
        <end position="137"/>
    </location>
    <ligand>
        <name>beta-D-galactose</name>
        <dbReference type="ChEBI" id="CHEBI:27667"/>
    </ligand>
</feature>
<protein>
    <recommendedName>
        <fullName evidence="7 12">Aldose 1-epimerase</fullName>
        <ecNumber evidence="6 12">5.1.3.3</ecNumber>
    </recommendedName>
</protein>
<dbReference type="Pfam" id="PF01263">
    <property type="entry name" value="Aldose_epim"/>
    <property type="match status" value="1"/>
</dbReference>
<evidence type="ECO:0000256" key="14">
    <source>
        <dbReference type="PIRSR" id="PIRSR005096-2"/>
    </source>
</evidence>
<dbReference type="Gene3D" id="2.70.98.10">
    <property type="match status" value="1"/>
</dbReference>
<dbReference type="InterPro" id="IPR015443">
    <property type="entry name" value="Aldose_1-epimerase"/>
</dbReference>
<evidence type="ECO:0000256" key="7">
    <source>
        <dbReference type="ARBA" id="ARBA00014165"/>
    </source>
</evidence>
<evidence type="ECO:0000256" key="15">
    <source>
        <dbReference type="PIRSR" id="PIRSR005096-3"/>
    </source>
</evidence>
<comment type="similarity">
    <text evidence="4 12">Belongs to the aldose epimerase family.</text>
</comment>
<dbReference type="PIRSF" id="PIRSF005096">
    <property type="entry name" value="GALM"/>
    <property type="match status" value="1"/>
</dbReference>
<evidence type="ECO:0000256" key="8">
    <source>
        <dbReference type="ARBA" id="ARBA00022490"/>
    </source>
</evidence>
<dbReference type="GO" id="GO:0004034">
    <property type="term" value="F:aldose 1-epimerase activity"/>
    <property type="evidence" value="ECO:0007669"/>
    <property type="project" value="UniProtKB-EC"/>
</dbReference>
<feature type="binding site" evidence="14">
    <location>
        <position position="309"/>
    </location>
    <ligand>
        <name>beta-D-galactose</name>
        <dbReference type="ChEBI" id="CHEBI:27667"/>
    </ligand>
</feature>
<evidence type="ECO:0000256" key="6">
    <source>
        <dbReference type="ARBA" id="ARBA00013185"/>
    </source>
</evidence>
<evidence type="ECO:0000256" key="12">
    <source>
        <dbReference type="PIRNR" id="PIRNR005096"/>
    </source>
</evidence>
<feature type="chain" id="PRO_5026690960" description="Aldose 1-epimerase" evidence="17">
    <location>
        <begin position="40"/>
        <end position="412"/>
    </location>
</feature>
<dbReference type="InterPro" id="IPR014718">
    <property type="entry name" value="GH-type_carb-bd"/>
</dbReference>
<dbReference type="PANTHER" id="PTHR10091:SF0">
    <property type="entry name" value="GALACTOSE MUTAROTASE"/>
    <property type="match status" value="1"/>
</dbReference>
<comment type="pathway">
    <text evidence="3 12">Carbohydrate metabolism; hexose metabolism.</text>
</comment>
<keyword evidence="9" id="KW-0597">Phosphoprotein</keyword>
<feature type="active site" description="Proton donor" evidence="13">
    <location>
        <position position="237"/>
    </location>
</feature>
<comment type="subcellular location">
    <subcellularLocation>
        <location evidence="2">Cytoplasm</location>
    </subcellularLocation>
</comment>
<keyword evidence="10 12" id="KW-0413">Isomerase</keyword>
<feature type="region of interest" description="Disordered" evidence="16">
    <location>
        <begin position="39"/>
        <end position="63"/>
    </location>
</feature>
<gene>
    <name evidence="18" type="ORF">AVDCRST_MAG19-956</name>
</gene>
<evidence type="ECO:0000256" key="2">
    <source>
        <dbReference type="ARBA" id="ARBA00004496"/>
    </source>
</evidence>